<dbReference type="AlphaFoldDB" id="A0AAW0GPM4"/>
<evidence type="ECO:0000313" key="2">
    <source>
        <dbReference type="Proteomes" id="UP001385951"/>
    </source>
</evidence>
<protein>
    <submittedName>
        <fullName evidence="1">Uncharacterized protein</fullName>
    </submittedName>
</protein>
<keyword evidence="2" id="KW-1185">Reference proteome</keyword>
<reference evidence="1 2" key="1">
    <citation type="submission" date="2022-09" db="EMBL/GenBank/DDBJ databases">
        <authorList>
            <person name="Palmer J.M."/>
        </authorList>
    </citation>
    <scope>NUCLEOTIDE SEQUENCE [LARGE SCALE GENOMIC DNA]</scope>
    <source>
        <strain evidence="1 2">DSM 7382</strain>
    </source>
</reference>
<proteinExistence type="predicted"/>
<dbReference type="EMBL" id="JASBNA010000001">
    <property type="protein sequence ID" value="KAK7695436.1"/>
    <property type="molecule type" value="Genomic_DNA"/>
</dbReference>
<organism evidence="1 2">
    <name type="scientific">Cerrena zonata</name>
    <dbReference type="NCBI Taxonomy" id="2478898"/>
    <lineage>
        <taxon>Eukaryota</taxon>
        <taxon>Fungi</taxon>
        <taxon>Dikarya</taxon>
        <taxon>Basidiomycota</taxon>
        <taxon>Agaricomycotina</taxon>
        <taxon>Agaricomycetes</taxon>
        <taxon>Polyporales</taxon>
        <taxon>Cerrenaceae</taxon>
        <taxon>Cerrena</taxon>
    </lineage>
</organism>
<dbReference type="Proteomes" id="UP001385951">
    <property type="component" value="Unassembled WGS sequence"/>
</dbReference>
<gene>
    <name evidence="1" type="ORF">QCA50_000072</name>
</gene>
<name>A0AAW0GPM4_9APHY</name>
<evidence type="ECO:0000313" key="1">
    <source>
        <dbReference type="EMBL" id="KAK7695436.1"/>
    </source>
</evidence>
<accession>A0AAW0GPM4</accession>
<comment type="caution">
    <text evidence="1">The sequence shown here is derived from an EMBL/GenBank/DDBJ whole genome shotgun (WGS) entry which is preliminary data.</text>
</comment>
<sequence length="254" mass="29405">MPPIEDLATTAGSSLKWMSIFATPPQSINWKELNLRSKMNVLTVRLDVFRLLQSQAIVFPPTIPTLERIYQLEVNQWECPMSQRHRLFDHLPDQEYEYILVPLKADADLPPLYLSHPHIENGYVQFNPPYKGFPRLKSRVHPLFMVHRMTFSLFACDVRAPKEIHDAMFKVYDLWMPAPNSFCSRRMLATSVYPPNVGSHDKEDLEEYNWEDDDDGSLVPIQDIVSDWHVYCKTGVPDSACPRCAKLKPSSRSK</sequence>